<evidence type="ECO:0000313" key="1">
    <source>
        <dbReference type="EMBL" id="RRT56765.1"/>
    </source>
</evidence>
<gene>
    <name evidence="1" type="ORF">B296_00013738</name>
</gene>
<protein>
    <submittedName>
        <fullName evidence="1">Uncharacterized protein</fullName>
    </submittedName>
</protein>
<evidence type="ECO:0000313" key="2">
    <source>
        <dbReference type="Proteomes" id="UP000287651"/>
    </source>
</evidence>
<comment type="caution">
    <text evidence="1">The sequence shown here is derived from an EMBL/GenBank/DDBJ whole genome shotgun (WGS) entry which is preliminary data.</text>
</comment>
<dbReference type="Proteomes" id="UP000287651">
    <property type="component" value="Unassembled WGS sequence"/>
</dbReference>
<dbReference type="AlphaFoldDB" id="A0A426YYG8"/>
<organism evidence="1 2">
    <name type="scientific">Ensete ventricosum</name>
    <name type="common">Abyssinian banana</name>
    <name type="synonym">Musa ensete</name>
    <dbReference type="NCBI Taxonomy" id="4639"/>
    <lineage>
        <taxon>Eukaryota</taxon>
        <taxon>Viridiplantae</taxon>
        <taxon>Streptophyta</taxon>
        <taxon>Embryophyta</taxon>
        <taxon>Tracheophyta</taxon>
        <taxon>Spermatophyta</taxon>
        <taxon>Magnoliopsida</taxon>
        <taxon>Liliopsida</taxon>
        <taxon>Zingiberales</taxon>
        <taxon>Musaceae</taxon>
        <taxon>Ensete</taxon>
    </lineage>
</organism>
<proteinExistence type="predicted"/>
<sequence>MTMGDPGFATGGENPNSVNILQKQFRVGADAMTSSTLGRGFGSPRCFALALFGERSCDMGPPSSAKMLVKIFCARPVSAVCASVSAEWAQSTLACVR</sequence>
<accession>A0A426YYG8</accession>
<name>A0A426YYG8_ENSVE</name>
<dbReference type="EMBL" id="AMZH03009479">
    <property type="protein sequence ID" value="RRT56765.1"/>
    <property type="molecule type" value="Genomic_DNA"/>
</dbReference>
<reference evidence="1 2" key="1">
    <citation type="journal article" date="2014" name="Agronomy (Basel)">
        <title>A Draft Genome Sequence for Ensete ventricosum, the Drought-Tolerant Tree Against Hunger.</title>
        <authorList>
            <person name="Harrison J."/>
            <person name="Moore K.A."/>
            <person name="Paszkiewicz K."/>
            <person name="Jones T."/>
            <person name="Grant M."/>
            <person name="Ambacheew D."/>
            <person name="Muzemil S."/>
            <person name="Studholme D.J."/>
        </authorList>
    </citation>
    <scope>NUCLEOTIDE SEQUENCE [LARGE SCALE GENOMIC DNA]</scope>
</reference>